<keyword evidence="1" id="KW-1133">Transmembrane helix</keyword>
<evidence type="ECO:0008006" key="4">
    <source>
        <dbReference type="Google" id="ProtNLM"/>
    </source>
</evidence>
<gene>
    <name evidence="2" type="ORF">A1O3_04091</name>
</gene>
<sequence length="574" mass="62759">MSEKYGVNAVVSEVDDFQRFKHIHWRAPIVMGVSFLGGVVLMALHHVLYQTIDGEPATAAAVQSWVIRAGTALAFISKLCLAIGTGVAYDQWMWVDLHSKPHEIGCLDSMFAILQNAFEFLKLRVWFNRPALVFLAAVTWLLPISSIFTPGTISIQSVPVTVNGTLQVPQRSYTTASDLYCGTSTDGNLTSYQSLATGLLNPTFATLLANSVLPVQASPTNLTYDLGFYGPAVSCQPSSDQDFQWAKKAISGYENMTNTRVFYFGWVPQSGWGPEVNGSFFASTDVQIGNFRIDFQSQDAARVFVYLNTTGVDAKGHRAPFVQAPAAQMMTCALYNASYAAHFDVESTGSQRVTAYQTFQNWMAASSTMNGTASDPLVTLQMNMQAVMEAFGMMIIGPITYSNVDQGPTLNSVYALSMNPAMFPSQPGLNQTEMTLRSMKLNEALFQNITLSMRYGVSSGIVFSDETAAAVVKADFEPQFVYQPRTLLIAYGINTLFAFICVMMGVHALLQNGASYTNSFSTIVRVTRDPSLSRLIADEGALQGAEPVPKHIRRAEVRLGRMAKTSISNSSSWL</sequence>
<organism evidence="2 3">
    <name type="scientific">Capronia epimyces CBS 606.96</name>
    <dbReference type="NCBI Taxonomy" id="1182542"/>
    <lineage>
        <taxon>Eukaryota</taxon>
        <taxon>Fungi</taxon>
        <taxon>Dikarya</taxon>
        <taxon>Ascomycota</taxon>
        <taxon>Pezizomycotina</taxon>
        <taxon>Eurotiomycetes</taxon>
        <taxon>Chaetothyriomycetidae</taxon>
        <taxon>Chaetothyriales</taxon>
        <taxon>Herpotrichiellaceae</taxon>
        <taxon>Capronia</taxon>
    </lineage>
</organism>
<dbReference type="HOGENOM" id="CLU_008809_1_2_1"/>
<dbReference type="OrthoDB" id="5322539at2759"/>
<feature type="transmembrane region" description="Helical" evidence="1">
    <location>
        <begin position="69"/>
        <end position="89"/>
    </location>
</feature>
<dbReference type="GeneID" id="19168212"/>
<dbReference type="STRING" id="1182542.W9Y3P9"/>
<evidence type="ECO:0000256" key="1">
    <source>
        <dbReference type="SAM" id="Phobius"/>
    </source>
</evidence>
<dbReference type="EMBL" id="AMGY01000003">
    <property type="protein sequence ID" value="EXJ87133.1"/>
    <property type="molecule type" value="Genomic_DNA"/>
</dbReference>
<feature type="transmembrane region" description="Helical" evidence="1">
    <location>
        <begin position="29"/>
        <end position="49"/>
    </location>
</feature>
<name>W9Y3P9_9EURO</name>
<evidence type="ECO:0000313" key="3">
    <source>
        <dbReference type="Proteomes" id="UP000019478"/>
    </source>
</evidence>
<dbReference type="Proteomes" id="UP000019478">
    <property type="component" value="Unassembled WGS sequence"/>
</dbReference>
<reference evidence="2 3" key="1">
    <citation type="submission" date="2013-03" db="EMBL/GenBank/DDBJ databases">
        <title>The Genome Sequence of Capronia epimyces CBS 606.96.</title>
        <authorList>
            <consortium name="The Broad Institute Genomics Platform"/>
            <person name="Cuomo C."/>
            <person name="de Hoog S."/>
            <person name="Gorbushina A."/>
            <person name="Walker B."/>
            <person name="Young S.K."/>
            <person name="Zeng Q."/>
            <person name="Gargeya S."/>
            <person name="Fitzgerald M."/>
            <person name="Haas B."/>
            <person name="Abouelleil A."/>
            <person name="Allen A.W."/>
            <person name="Alvarado L."/>
            <person name="Arachchi H.M."/>
            <person name="Berlin A.M."/>
            <person name="Chapman S.B."/>
            <person name="Gainer-Dewar J."/>
            <person name="Goldberg J."/>
            <person name="Griggs A."/>
            <person name="Gujja S."/>
            <person name="Hansen M."/>
            <person name="Howarth C."/>
            <person name="Imamovic A."/>
            <person name="Ireland A."/>
            <person name="Larimer J."/>
            <person name="McCowan C."/>
            <person name="Murphy C."/>
            <person name="Pearson M."/>
            <person name="Poon T.W."/>
            <person name="Priest M."/>
            <person name="Roberts A."/>
            <person name="Saif S."/>
            <person name="Shea T."/>
            <person name="Sisk P."/>
            <person name="Sykes S."/>
            <person name="Wortman J."/>
            <person name="Nusbaum C."/>
            <person name="Birren B."/>
        </authorList>
    </citation>
    <scope>NUCLEOTIDE SEQUENCE [LARGE SCALE GENOMIC DNA]</scope>
    <source>
        <strain evidence="2 3">CBS 606.96</strain>
    </source>
</reference>
<protein>
    <recommendedName>
        <fullName evidence="4">Transmembrane protein</fullName>
    </recommendedName>
</protein>
<feature type="transmembrane region" description="Helical" evidence="1">
    <location>
        <begin position="131"/>
        <end position="149"/>
    </location>
</feature>
<feature type="transmembrane region" description="Helical" evidence="1">
    <location>
        <begin position="488"/>
        <end position="510"/>
    </location>
</feature>
<accession>W9Y3P9</accession>
<evidence type="ECO:0000313" key="2">
    <source>
        <dbReference type="EMBL" id="EXJ87133.1"/>
    </source>
</evidence>
<dbReference type="PANTHER" id="PTHR35041">
    <property type="entry name" value="MEDIATOR OF RNA POLYMERASE II TRANSCRIPTION SUBUNIT 1"/>
    <property type="match status" value="1"/>
</dbReference>
<comment type="caution">
    <text evidence="2">The sequence shown here is derived from an EMBL/GenBank/DDBJ whole genome shotgun (WGS) entry which is preliminary data.</text>
</comment>
<dbReference type="AlphaFoldDB" id="W9Y3P9"/>
<keyword evidence="1" id="KW-0812">Transmembrane</keyword>
<dbReference type="PANTHER" id="PTHR35041:SF6">
    <property type="entry name" value="FORMYLMETHIONINE DEFORMYLASE-LIKE PROTEIN-RELATED"/>
    <property type="match status" value="1"/>
</dbReference>
<keyword evidence="1" id="KW-0472">Membrane</keyword>
<dbReference type="RefSeq" id="XP_007732412.1">
    <property type="nucleotide sequence ID" value="XM_007734222.1"/>
</dbReference>
<proteinExistence type="predicted"/>
<keyword evidence="3" id="KW-1185">Reference proteome</keyword>